<dbReference type="InterPro" id="IPR036890">
    <property type="entry name" value="HATPase_C_sf"/>
</dbReference>
<dbReference type="PANTHER" id="PTHR45528:SF1">
    <property type="entry name" value="SENSOR HISTIDINE KINASE CPXA"/>
    <property type="match status" value="1"/>
</dbReference>
<comment type="catalytic activity">
    <reaction evidence="1">
        <text>ATP + protein L-histidine = ADP + protein N-phospho-L-histidine.</text>
        <dbReference type="EC" id="2.7.13.3"/>
    </reaction>
</comment>
<dbReference type="OrthoDB" id="9780718at2"/>
<feature type="transmembrane region" description="Helical" evidence="14">
    <location>
        <begin position="162"/>
        <end position="185"/>
    </location>
</feature>
<feature type="domain" description="HAMP" evidence="16">
    <location>
        <begin position="182"/>
        <end position="233"/>
    </location>
</feature>
<dbReference type="InterPro" id="IPR005467">
    <property type="entry name" value="His_kinase_dom"/>
</dbReference>
<comment type="caution">
    <text evidence="17">The sequence shown here is derived from an EMBL/GenBank/DDBJ whole genome shotgun (WGS) entry which is preliminary data.</text>
</comment>
<dbReference type="Gene3D" id="6.10.340.10">
    <property type="match status" value="1"/>
</dbReference>
<dbReference type="CDD" id="cd00082">
    <property type="entry name" value="HisKA"/>
    <property type="match status" value="1"/>
</dbReference>
<dbReference type="SUPFAM" id="SSF47384">
    <property type="entry name" value="Homodimeric domain of signal transducing histidine kinase"/>
    <property type="match status" value="1"/>
</dbReference>
<accession>M2NCY8</accession>
<evidence type="ECO:0000256" key="11">
    <source>
        <dbReference type="ARBA" id="ARBA00022989"/>
    </source>
</evidence>
<dbReference type="AlphaFoldDB" id="M2NCY8"/>
<dbReference type="Gene3D" id="1.10.287.130">
    <property type="match status" value="1"/>
</dbReference>
<dbReference type="SMART" id="SM00387">
    <property type="entry name" value="HATPase_c"/>
    <property type="match status" value="1"/>
</dbReference>
<dbReference type="EMBL" id="AGEJ01000025">
    <property type="protein sequence ID" value="EMD16043.1"/>
    <property type="molecule type" value="Genomic_DNA"/>
</dbReference>
<dbReference type="InterPro" id="IPR036097">
    <property type="entry name" value="HisK_dim/P_sf"/>
</dbReference>
<evidence type="ECO:0000256" key="2">
    <source>
        <dbReference type="ARBA" id="ARBA00004651"/>
    </source>
</evidence>
<evidence type="ECO:0000256" key="13">
    <source>
        <dbReference type="ARBA" id="ARBA00023136"/>
    </source>
</evidence>
<dbReference type="EC" id="2.7.13.3" evidence="3"/>
<keyword evidence="9" id="KW-0418">Kinase</keyword>
<keyword evidence="12" id="KW-0902">Two-component regulatory system</keyword>
<dbReference type="Gene3D" id="3.30.565.10">
    <property type="entry name" value="Histidine kinase-like ATPase, C-terminal domain"/>
    <property type="match status" value="1"/>
</dbReference>
<evidence type="ECO:0000256" key="5">
    <source>
        <dbReference type="ARBA" id="ARBA00022553"/>
    </source>
</evidence>
<evidence type="ECO:0000256" key="12">
    <source>
        <dbReference type="ARBA" id="ARBA00023012"/>
    </source>
</evidence>
<keyword evidence="13 14" id="KW-0472">Membrane</keyword>
<dbReference type="InterPro" id="IPR003661">
    <property type="entry name" value="HisK_dim/P_dom"/>
</dbReference>
<dbReference type="Pfam" id="PF00512">
    <property type="entry name" value="HisKA"/>
    <property type="match status" value="1"/>
</dbReference>
<dbReference type="PROSITE" id="PS50885">
    <property type="entry name" value="HAMP"/>
    <property type="match status" value="1"/>
</dbReference>
<evidence type="ECO:0000256" key="9">
    <source>
        <dbReference type="ARBA" id="ARBA00022777"/>
    </source>
</evidence>
<dbReference type="eggNOG" id="COG0642">
    <property type="taxonomic scope" value="Bacteria"/>
</dbReference>
<evidence type="ECO:0000259" key="15">
    <source>
        <dbReference type="PROSITE" id="PS50109"/>
    </source>
</evidence>
<dbReference type="InterPro" id="IPR003660">
    <property type="entry name" value="HAMP_dom"/>
</dbReference>
<protein>
    <recommendedName>
        <fullName evidence="3">histidine kinase</fullName>
        <ecNumber evidence="3">2.7.13.3</ecNumber>
    </recommendedName>
</protein>
<evidence type="ECO:0000256" key="1">
    <source>
        <dbReference type="ARBA" id="ARBA00000085"/>
    </source>
</evidence>
<dbReference type="Pfam" id="PF02518">
    <property type="entry name" value="HATPase_c"/>
    <property type="match status" value="1"/>
</dbReference>
<evidence type="ECO:0000259" key="16">
    <source>
        <dbReference type="PROSITE" id="PS50885"/>
    </source>
</evidence>
<keyword evidence="10" id="KW-0067">ATP-binding</keyword>
<comment type="subcellular location">
    <subcellularLocation>
        <location evidence="2">Cell membrane</location>
        <topology evidence="2">Multi-pass membrane protein</topology>
    </subcellularLocation>
</comment>
<evidence type="ECO:0000256" key="14">
    <source>
        <dbReference type="SAM" id="Phobius"/>
    </source>
</evidence>
<dbReference type="SMART" id="SM00388">
    <property type="entry name" value="HisKA"/>
    <property type="match status" value="1"/>
</dbReference>
<dbReference type="InterPro" id="IPR003594">
    <property type="entry name" value="HATPase_dom"/>
</dbReference>
<proteinExistence type="predicted"/>
<name>M2NCY8_9FIRM</name>
<evidence type="ECO:0000313" key="17">
    <source>
        <dbReference type="EMBL" id="EMD16043.1"/>
    </source>
</evidence>
<keyword evidence="11 14" id="KW-1133">Transmembrane helix</keyword>
<reference evidence="17 18" key="1">
    <citation type="submission" date="2013-02" db="EMBL/GenBank/DDBJ databases">
        <title>The Genome Sequence of Lactobacillus catenaformis F0143.</title>
        <authorList>
            <consortium name="The Broad Institute Genome Sequencing Platform"/>
            <person name="Earl A."/>
            <person name="Ward D."/>
            <person name="Feldgarden M."/>
            <person name="Gevers D."/>
            <person name="Izard J."/>
            <person name="Blanton J.M."/>
            <person name="Mathney J."/>
            <person name="Dewhirst F.E."/>
            <person name="Young S.K."/>
            <person name="Zeng Q."/>
            <person name="Gargeya S."/>
            <person name="Fitzgerald M."/>
            <person name="Haas B."/>
            <person name="Abouelleil A."/>
            <person name="Alvarado L."/>
            <person name="Arachchi H.M."/>
            <person name="Berlin A."/>
            <person name="Chapman S.B."/>
            <person name="Gearin G."/>
            <person name="Goldberg J."/>
            <person name="Griggs A."/>
            <person name="Gujja S."/>
            <person name="Hansen M."/>
            <person name="Heiman D."/>
            <person name="Howarth C."/>
            <person name="Larimer J."/>
            <person name="Lui A."/>
            <person name="MacDonald P.J.P."/>
            <person name="McCowen C."/>
            <person name="Montmayeur A."/>
            <person name="Murphy C."/>
            <person name="Neiman D."/>
            <person name="Pearson M."/>
            <person name="Priest M."/>
            <person name="Roberts A."/>
            <person name="Saif S."/>
            <person name="Shea T."/>
            <person name="Sisk P."/>
            <person name="Stolte C."/>
            <person name="Sykes S."/>
            <person name="Wortman J."/>
            <person name="Nusbaum C."/>
            <person name="Birren B."/>
        </authorList>
    </citation>
    <scope>NUCLEOTIDE SEQUENCE [LARGE SCALE GENOMIC DNA]</scope>
    <source>
        <strain evidence="17 18">OT 569</strain>
    </source>
</reference>
<gene>
    <name evidence="17" type="ORF">HMPREF9943_01715</name>
</gene>
<dbReference type="InterPro" id="IPR050398">
    <property type="entry name" value="HssS/ArlS-like"/>
</dbReference>
<evidence type="ECO:0000313" key="18">
    <source>
        <dbReference type="Proteomes" id="UP000011758"/>
    </source>
</evidence>
<keyword evidence="18" id="KW-1185">Reference proteome</keyword>
<keyword evidence="4" id="KW-1003">Cell membrane</keyword>
<evidence type="ECO:0000256" key="3">
    <source>
        <dbReference type="ARBA" id="ARBA00012438"/>
    </source>
</evidence>
<evidence type="ECO:0000256" key="10">
    <source>
        <dbReference type="ARBA" id="ARBA00022840"/>
    </source>
</evidence>
<keyword evidence="5" id="KW-0597">Phosphoprotein</keyword>
<dbReference type="SUPFAM" id="SSF55874">
    <property type="entry name" value="ATPase domain of HSP90 chaperone/DNA topoisomerase II/histidine kinase"/>
    <property type="match status" value="1"/>
</dbReference>
<dbReference type="STRING" id="999415.HMPREF9943_01715"/>
<dbReference type="PATRIC" id="fig|999415.3.peg.1742"/>
<keyword evidence="6" id="KW-0808">Transferase</keyword>
<dbReference type="GO" id="GO:0000155">
    <property type="term" value="F:phosphorelay sensor kinase activity"/>
    <property type="evidence" value="ECO:0007669"/>
    <property type="project" value="InterPro"/>
</dbReference>
<evidence type="ECO:0000256" key="8">
    <source>
        <dbReference type="ARBA" id="ARBA00022741"/>
    </source>
</evidence>
<dbReference type="PROSITE" id="PS50109">
    <property type="entry name" value="HIS_KIN"/>
    <property type="match status" value="1"/>
</dbReference>
<evidence type="ECO:0000256" key="6">
    <source>
        <dbReference type="ARBA" id="ARBA00022679"/>
    </source>
</evidence>
<feature type="transmembrane region" description="Helical" evidence="14">
    <location>
        <begin position="12"/>
        <end position="30"/>
    </location>
</feature>
<dbReference type="BioCyc" id="ECAT999415-HMP:GTTI-1777-MONOMER"/>
<feature type="domain" description="Histidine kinase" evidence="15">
    <location>
        <begin position="241"/>
        <end position="433"/>
    </location>
</feature>
<dbReference type="GO" id="GO:0005886">
    <property type="term" value="C:plasma membrane"/>
    <property type="evidence" value="ECO:0007669"/>
    <property type="project" value="UniProtKB-SubCell"/>
</dbReference>
<sequence>MLRRISLLKQLIVVFIILAIIDIAVLMPLIDYNLHNIIDSQMFDRLESAQLSYPSNDNEVSYIENKPKIGRVFTFEYNSKTNKTIITHLFGDSYTDIFNYLLARDIADIVADKSHRTIESKADILGKTYYYRILYKGKNNYYISFMSSDYSESLLAKMRNRIIYIVYGFMALTALVMIIWVITLINPLRKIRIYIDHVKDRQKAVLSINRDDEIGLVAKALTDMKENIDKQEKAKEEMIHNISHDLKTPIALIKSYSQSVKDDIYPYGDKNSSMDVILENADRLEHKVKTLLYLNRLDYIGSEELQLKSFHMKDLIEHIVTQMNNLNSLNIQTALEDALFVGDQEHWRIAIENIIDNASRYAKKYIRITLKNNELIIYNDGEPIEEDKIEDLFKPYVKGIKGQFGLGLSIAAKTADMYGYTIKAKNEKTGVSFIFKKYNHQK</sequence>
<dbReference type="RefSeq" id="WP_004804099.1">
    <property type="nucleotide sequence ID" value="NZ_KB446649.1"/>
</dbReference>
<dbReference type="Proteomes" id="UP000011758">
    <property type="component" value="Unassembled WGS sequence"/>
</dbReference>
<keyword evidence="8" id="KW-0547">Nucleotide-binding</keyword>
<evidence type="ECO:0000256" key="4">
    <source>
        <dbReference type="ARBA" id="ARBA00022475"/>
    </source>
</evidence>
<dbReference type="PANTHER" id="PTHR45528">
    <property type="entry name" value="SENSOR HISTIDINE KINASE CPXA"/>
    <property type="match status" value="1"/>
</dbReference>
<evidence type="ECO:0000256" key="7">
    <source>
        <dbReference type="ARBA" id="ARBA00022692"/>
    </source>
</evidence>
<organism evidence="17 18">
    <name type="scientific">Eggerthia catenaformis OT 569 = DSM 20559</name>
    <dbReference type="NCBI Taxonomy" id="999415"/>
    <lineage>
        <taxon>Bacteria</taxon>
        <taxon>Bacillati</taxon>
        <taxon>Bacillota</taxon>
        <taxon>Erysipelotrichia</taxon>
        <taxon>Erysipelotrichales</taxon>
        <taxon>Coprobacillaceae</taxon>
        <taxon>Eggerthia</taxon>
    </lineage>
</organism>
<keyword evidence="7 14" id="KW-0812">Transmembrane</keyword>
<dbReference type="GO" id="GO:0005524">
    <property type="term" value="F:ATP binding"/>
    <property type="evidence" value="ECO:0007669"/>
    <property type="project" value="UniProtKB-KW"/>
</dbReference>